<evidence type="ECO:0000313" key="2">
    <source>
        <dbReference type="Proteomes" id="UP001589810"/>
    </source>
</evidence>
<dbReference type="Gene3D" id="2.30.110.10">
    <property type="entry name" value="Electron Transport, Fmn-binding Protein, Chain A"/>
    <property type="match status" value="1"/>
</dbReference>
<dbReference type="Proteomes" id="UP001589810">
    <property type="component" value="Unassembled WGS sequence"/>
</dbReference>
<reference evidence="1 2" key="1">
    <citation type="submission" date="2024-09" db="EMBL/GenBank/DDBJ databases">
        <authorList>
            <person name="Sun Q."/>
            <person name="Mori K."/>
        </authorList>
    </citation>
    <scope>NUCLEOTIDE SEQUENCE [LARGE SCALE GENOMIC DNA]</scope>
    <source>
        <strain evidence="1 2">TBRC 1432</strain>
    </source>
</reference>
<keyword evidence="2" id="KW-1185">Reference proteome</keyword>
<dbReference type="InterPro" id="IPR012349">
    <property type="entry name" value="Split_barrel_FMN-bd"/>
</dbReference>
<name>A0ABV6N6V8_9PSEU</name>
<accession>A0ABV6N6V8</accession>
<evidence type="ECO:0000313" key="1">
    <source>
        <dbReference type="EMBL" id="MFC0548007.1"/>
    </source>
</evidence>
<dbReference type="Pfam" id="PF04075">
    <property type="entry name" value="F420H2_quin_red"/>
    <property type="match status" value="1"/>
</dbReference>
<sequence>MTRYIKPKRSTNAFNEVVSLLTRMGFSVWGSRVLAVRGRKSGEWRTNPVNLLTVDGVRYLVAPRGHTQWVRNMRAAGAGELRLGRRVETITPTELADADKPPVLRAYIKRWKFEVGAFFENIDHTSTDEELLAIAPGFPVFRL</sequence>
<organism evidence="1 2">
    <name type="scientific">Kutzneria chonburiensis</name>
    <dbReference type="NCBI Taxonomy" id="1483604"/>
    <lineage>
        <taxon>Bacteria</taxon>
        <taxon>Bacillati</taxon>
        <taxon>Actinomycetota</taxon>
        <taxon>Actinomycetes</taxon>
        <taxon>Pseudonocardiales</taxon>
        <taxon>Pseudonocardiaceae</taxon>
        <taxon>Kutzneria</taxon>
    </lineage>
</organism>
<dbReference type="NCBIfam" id="TIGR00026">
    <property type="entry name" value="hi_GC_TIGR00026"/>
    <property type="match status" value="1"/>
</dbReference>
<dbReference type="InterPro" id="IPR004378">
    <property type="entry name" value="F420H2_quin_Rdtase"/>
</dbReference>
<proteinExistence type="predicted"/>
<protein>
    <submittedName>
        <fullName evidence="1">Nitroreductase family deazaflavin-dependent oxidoreductase</fullName>
    </submittedName>
</protein>
<comment type="caution">
    <text evidence="1">The sequence shown here is derived from an EMBL/GenBank/DDBJ whole genome shotgun (WGS) entry which is preliminary data.</text>
</comment>
<dbReference type="RefSeq" id="WP_273944683.1">
    <property type="nucleotide sequence ID" value="NZ_CP097263.1"/>
</dbReference>
<dbReference type="EMBL" id="JBHLUD010000015">
    <property type="protein sequence ID" value="MFC0548007.1"/>
    <property type="molecule type" value="Genomic_DNA"/>
</dbReference>
<gene>
    <name evidence="1" type="ORF">ACFFH7_41325</name>
</gene>